<evidence type="ECO:0000256" key="3">
    <source>
        <dbReference type="ARBA" id="ARBA00022475"/>
    </source>
</evidence>
<reference evidence="8" key="1">
    <citation type="submission" date="2020-10" db="EMBL/GenBank/DDBJ databases">
        <authorList>
            <person name="Gilroy R."/>
        </authorList>
    </citation>
    <scope>NUCLEOTIDE SEQUENCE</scope>
    <source>
        <strain evidence="8">G3-3990</strain>
    </source>
</reference>
<dbReference type="GO" id="GO:0005886">
    <property type="term" value="C:plasma membrane"/>
    <property type="evidence" value="ECO:0007669"/>
    <property type="project" value="UniProtKB-SubCell"/>
</dbReference>
<keyword evidence="5 7" id="KW-1133">Transmembrane helix</keyword>
<proteinExistence type="inferred from homology"/>
<organism evidence="8 9">
    <name type="scientific">Candidatus Gallipaludibacter merdavium</name>
    <dbReference type="NCBI Taxonomy" id="2840839"/>
    <lineage>
        <taxon>Bacteria</taxon>
        <taxon>Pseudomonadati</taxon>
        <taxon>Bacteroidota</taxon>
        <taxon>Bacteroidia</taxon>
        <taxon>Bacteroidales</taxon>
        <taxon>Candidatus Gallipaludibacter</taxon>
    </lineage>
</organism>
<dbReference type="PANTHER" id="PTHR43663:SF2">
    <property type="entry name" value="CHROMATE TRANSPORT PROTEIN-RELATED"/>
    <property type="match status" value="1"/>
</dbReference>
<reference evidence="8" key="2">
    <citation type="journal article" date="2021" name="PeerJ">
        <title>Extensive microbial diversity within the chicken gut microbiome revealed by metagenomics and culture.</title>
        <authorList>
            <person name="Gilroy R."/>
            <person name="Ravi A."/>
            <person name="Getino M."/>
            <person name="Pursley I."/>
            <person name="Horton D.L."/>
            <person name="Alikhan N.F."/>
            <person name="Baker D."/>
            <person name="Gharbi K."/>
            <person name="Hall N."/>
            <person name="Watson M."/>
            <person name="Adriaenssens E.M."/>
            <person name="Foster-Nyarko E."/>
            <person name="Jarju S."/>
            <person name="Secka A."/>
            <person name="Antonio M."/>
            <person name="Oren A."/>
            <person name="Chaudhuri R.R."/>
            <person name="La Ragione R."/>
            <person name="Hildebrand F."/>
            <person name="Pallen M.J."/>
        </authorList>
    </citation>
    <scope>NUCLEOTIDE SEQUENCE</scope>
    <source>
        <strain evidence="8">G3-3990</strain>
    </source>
</reference>
<dbReference type="AlphaFoldDB" id="A0A9D9HSK2"/>
<feature type="transmembrane region" description="Helical" evidence="7">
    <location>
        <begin position="161"/>
        <end position="179"/>
    </location>
</feature>
<evidence type="ECO:0000256" key="6">
    <source>
        <dbReference type="ARBA" id="ARBA00023136"/>
    </source>
</evidence>
<comment type="subcellular location">
    <subcellularLocation>
        <location evidence="1">Cell membrane</location>
        <topology evidence="1">Multi-pass membrane protein</topology>
    </subcellularLocation>
</comment>
<dbReference type="InterPro" id="IPR003370">
    <property type="entry name" value="Chromate_transpt"/>
</dbReference>
<dbReference type="InterPro" id="IPR052518">
    <property type="entry name" value="CHR_Transporter"/>
</dbReference>
<evidence type="ECO:0000256" key="1">
    <source>
        <dbReference type="ARBA" id="ARBA00004651"/>
    </source>
</evidence>
<sequence length="186" mass="20822">MRSIYWDIFSTFFRIGSFTLGGGYAMIPLIQHEVVDRYKWMSEEEFIDMVAMAQSAPGVIAINTSIFVGYKLKGFKGSLVSALGSALPSFLIILCIAICFTNIKDNVWVERIFKGIRPAVVALIVAPIWKMSKAAKLTWKTAIIPIAVALAIWQLGVSPVLIVFLAIVGGIYFHCFYRIHRKEKNN</sequence>
<keyword evidence="4 7" id="KW-0812">Transmembrane</keyword>
<comment type="caution">
    <text evidence="8">The sequence shown here is derived from an EMBL/GenBank/DDBJ whole genome shotgun (WGS) entry which is preliminary data.</text>
</comment>
<evidence type="ECO:0000313" key="9">
    <source>
        <dbReference type="Proteomes" id="UP000823641"/>
    </source>
</evidence>
<evidence type="ECO:0000313" key="8">
    <source>
        <dbReference type="EMBL" id="MBO8459148.1"/>
    </source>
</evidence>
<keyword evidence="3" id="KW-1003">Cell membrane</keyword>
<evidence type="ECO:0000256" key="4">
    <source>
        <dbReference type="ARBA" id="ARBA00022692"/>
    </source>
</evidence>
<name>A0A9D9HSK2_9BACT</name>
<dbReference type="Proteomes" id="UP000823641">
    <property type="component" value="Unassembled WGS sequence"/>
</dbReference>
<dbReference type="GO" id="GO:0015109">
    <property type="term" value="F:chromate transmembrane transporter activity"/>
    <property type="evidence" value="ECO:0007669"/>
    <property type="project" value="InterPro"/>
</dbReference>
<feature type="transmembrane region" description="Helical" evidence="7">
    <location>
        <begin position="82"/>
        <end position="103"/>
    </location>
</feature>
<feature type="transmembrane region" description="Helical" evidence="7">
    <location>
        <begin position="50"/>
        <end position="70"/>
    </location>
</feature>
<dbReference type="PANTHER" id="PTHR43663">
    <property type="entry name" value="CHROMATE TRANSPORT PROTEIN-RELATED"/>
    <property type="match status" value="1"/>
</dbReference>
<feature type="transmembrane region" description="Helical" evidence="7">
    <location>
        <begin position="12"/>
        <end position="30"/>
    </location>
</feature>
<protein>
    <submittedName>
        <fullName evidence="8">Chromate transporter</fullName>
    </submittedName>
</protein>
<dbReference type="EMBL" id="JADIMG010000026">
    <property type="protein sequence ID" value="MBO8459148.1"/>
    <property type="molecule type" value="Genomic_DNA"/>
</dbReference>
<dbReference type="Pfam" id="PF02417">
    <property type="entry name" value="Chromate_transp"/>
    <property type="match status" value="1"/>
</dbReference>
<evidence type="ECO:0000256" key="7">
    <source>
        <dbReference type="SAM" id="Phobius"/>
    </source>
</evidence>
<evidence type="ECO:0000256" key="2">
    <source>
        <dbReference type="ARBA" id="ARBA00005262"/>
    </source>
</evidence>
<gene>
    <name evidence="8" type="ORF">IAA73_02290</name>
</gene>
<comment type="similarity">
    <text evidence="2">Belongs to the chromate ion transporter (CHR) (TC 2.A.51) family.</text>
</comment>
<keyword evidence="6 7" id="KW-0472">Membrane</keyword>
<accession>A0A9D9HSK2</accession>
<evidence type="ECO:0000256" key="5">
    <source>
        <dbReference type="ARBA" id="ARBA00022989"/>
    </source>
</evidence>